<dbReference type="RefSeq" id="WP_128931881.1">
    <property type="nucleotide sequence ID" value="NZ_CP022221.1"/>
</dbReference>
<dbReference type="Proteomes" id="UP000290174">
    <property type="component" value="Unassembled WGS sequence"/>
</dbReference>
<name>A0A4V1KWA1_9BRAD</name>
<gene>
    <name evidence="1" type="ORF">EAS61_19070</name>
</gene>
<reference evidence="1 2" key="1">
    <citation type="submission" date="2018-11" db="EMBL/GenBank/DDBJ databases">
        <title>Bradyrhizobium sp. nov., isolated from effective nodules of peanut in China.</title>
        <authorList>
            <person name="Li Y."/>
        </authorList>
    </citation>
    <scope>NUCLEOTIDE SEQUENCE [LARGE SCALE GENOMIC DNA]</scope>
    <source>
        <strain evidence="1 2">CCBAU 51770</strain>
    </source>
</reference>
<accession>A0A4V1KWA1</accession>
<protein>
    <submittedName>
        <fullName evidence="1">Uncharacterized protein</fullName>
    </submittedName>
</protein>
<evidence type="ECO:0000313" key="1">
    <source>
        <dbReference type="EMBL" id="RXG95259.1"/>
    </source>
</evidence>
<organism evidence="1 2">
    <name type="scientific">Bradyrhizobium zhanjiangense</name>
    <dbReference type="NCBI Taxonomy" id="1325107"/>
    <lineage>
        <taxon>Bacteria</taxon>
        <taxon>Pseudomonadati</taxon>
        <taxon>Pseudomonadota</taxon>
        <taxon>Alphaproteobacteria</taxon>
        <taxon>Hyphomicrobiales</taxon>
        <taxon>Nitrobacteraceae</taxon>
        <taxon>Bradyrhizobium</taxon>
    </lineage>
</organism>
<evidence type="ECO:0000313" key="2">
    <source>
        <dbReference type="Proteomes" id="UP000290174"/>
    </source>
</evidence>
<proteinExistence type="predicted"/>
<dbReference type="AlphaFoldDB" id="A0A4V1KWA1"/>
<sequence length="87" mass="9533">MAARDILDEISRVTARLAAAEALVVQVTAPLLEVLEPGLGRELIECVRAGLSMPTHDDFQALAVEEYLQRLADSIEARVRKRIAAVH</sequence>
<dbReference type="EMBL" id="RKMK01000016">
    <property type="protein sequence ID" value="RXG95259.1"/>
    <property type="molecule type" value="Genomic_DNA"/>
</dbReference>
<comment type="caution">
    <text evidence="1">The sequence shown here is derived from an EMBL/GenBank/DDBJ whole genome shotgun (WGS) entry which is preliminary data.</text>
</comment>